<name>A0ABY3Y503_9NEIS</name>
<sequence length="85" mass="9652">MNRKTVRIAEILFLVSQTMIRHPKIAAHTRYAFICIGLMMLSFLIYVVLAVFDLGLDMSMRIALIRFSLILILLFAFLGGVFQSG</sequence>
<feature type="transmembrane region" description="Helical" evidence="1">
    <location>
        <begin position="31"/>
        <end position="52"/>
    </location>
</feature>
<accession>A0ABY3Y503</accession>
<keyword evidence="3" id="KW-1185">Reference proteome</keyword>
<dbReference type="RefSeq" id="WP_242925876.1">
    <property type="nucleotide sequence ID" value="NZ_CP094241.1"/>
</dbReference>
<gene>
    <name evidence="2" type="ORF">MON40_08905</name>
</gene>
<evidence type="ECO:0000256" key="1">
    <source>
        <dbReference type="SAM" id="Phobius"/>
    </source>
</evidence>
<keyword evidence="1" id="KW-1133">Transmembrane helix</keyword>
<evidence type="ECO:0000313" key="3">
    <source>
        <dbReference type="Proteomes" id="UP000829455"/>
    </source>
</evidence>
<keyword evidence="1" id="KW-0472">Membrane</keyword>
<dbReference type="EMBL" id="CP094241">
    <property type="protein sequence ID" value="UNV84139.1"/>
    <property type="molecule type" value="Genomic_DNA"/>
</dbReference>
<proteinExistence type="predicted"/>
<reference evidence="2 3" key="1">
    <citation type="submission" date="2022-03" db="EMBL/GenBank/DDBJ databases">
        <title>Genome sequencing of Neisseria macacae.</title>
        <authorList>
            <person name="Baek M.-G."/>
        </authorList>
    </citation>
    <scope>NUCLEOTIDE SEQUENCE [LARGE SCALE GENOMIC DNA]</scope>
    <source>
        <strain evidence="2 3">ATCC 33926</strain>
    </source>
</reference>
<evidence type="ECO:0000313" key="2">
    <source>
        <dbReference type="EMBL" id="UNV84139.1"/>
    </source>
</evidence>
<protein>
    <submittedName>
        <fullName evidence="2">Cytochrome b6</fullName>
    </submittedName>
</protein>
<organism evidence="2 3">
    <name type="scientific">Neisseria macacae ATCC 33926</name>
    <dbReference type="NCBI Taxonomy" id="997348"/>
    <lineage>
        <taxon>Bacteria</taxon>
        <taxon>Pseudomonadati</taxon>
        <taxon>Pseudomonadota</taxon>
        <taxon>Betaproteobacteria</taxon>
        <taxon>Neisseriales</taxon>
        <taxon>Neisseriaceae</taxon>
        <taxon>Neisseria</taxon>
    </lineage>
</organism>
<feature type="transmembrane region" description="Helical" evidence="1">
    <location>
        <begin position="64"/>
        <end position="82"/>
    </location>
</feature>
<dbReference type="Proteomes" id="UP000829455">
    <property type="component" value="Chromosome"/>
</dbReference>
<keyword evidence="1" id="KW-0812">Transmembrane</keyword>